<reference evidence="14" key="1">
    <citation type="submission" date="2016-01" db="EMBL/GenBank/DDBJ databases">
        <title>Complete genome sequence of Microbulbifer sp. CCB-MM1, a halophile isolated from Matang Mangrove Forest, Perak.</title>
        <authorList>
            <person name="Moh T.H."/>
            <person name="Dinesh B."/>
            <person name="Lau N.-S."/>
            <person name="Go F."/>
            <person name="Alexander Chong S.-C."/>
        </authorList>
    </citation>
    <scope>NUCLEOTIDE SEQUENCE [LARGE SCALE GENOMIC DNA]</scope>
    <source>
        <strain evidence="14">CCB-MM1</strain>
    </source>
</reference>
<keyword evidence="6 10" id="KW-0573">Peptidoglycan synthesis</keyword>
<dbReference type="InterPro" id="IPR007235">
    <property type="entry name" value="Glyco_trans_28_C"/>
</dbReference>
<dbReference type="PANTHER" id="PTHR21015:SF22">
    <property type="entry name" value="GLYCOSYLTRANSFERASE"/>
    <property type="match status" value="1"/>
</dbReference>
<evidence type="ECO:0000313" key="14">
    <source>
        <dbReference type="Proteomes" id="UP000095672"/>
    </source>
</evidence>
<comment type="similarity">
    <text evidence="10">Belongs to the glycosyltransferase 28 family. MurG subfamily.</text>
</comment>
<evidence type="ECO:0000256" key="8">
    <source>
        <dbReference type="ARBA" id="ARBA00023306"/>
    </source>
</evidence>
<sequence length="370" mass="38860">MAEKTMKTTAAVDFSGKKFLLMAGGTGGHVFPALAVARALQERGAEVEWLGTQRGIEAQLIPDAGIPLHFITVEGVRGKGKLALLKAPLKIMGAVRQALAVIKEVKPDAVLGFGGYATGPGGVAARLRGVPLLIHEQNAVAGTTNRLLARIANRVLEAFPSGLGSGELVGNPVREEIAQLSAPEERIATERPLRLLVLGGSLGAVAINEVVPQALSLVEESIRPRVTHQAGQRHLDVARESYRQAGIEAEVVPFIADMACAYGQTDLIICRAGALTVSEIAAAGVGAIMVPFPFAIDDHQTKNGEWLQEAGGAIVVQQDVMGAEQMAGLLSDLFAQPERLLVMAKAARSVARTDATERVLEACAAMIGNK</sequence>
<dbReference type="GO" id="GO:0071555">
    <property type="term" value="P:cell wall organization"/>
    <property type="evidence" value="ECO:0007669"/>
    <property type="project" value="UniProtKB-KW"/>
</dbReference>
<evidence type="ECO:0000256" key="7">
    <source>
        <dbReference type="ARBA" id="ARBA00023136"/>
    </source>
</evidence>
<comment type="function">
    <text evidence="10">Cell wall formation. Catalyzes the transfer of a GlcNAc subunit on undecaprenyl-pyrophosphoryl-MurNAc-pentapeptide (lipid intermediate I) to form undecaprenyl-pyrophosphoryl-MurNAc-(pentapeptide)GlcNAc (lipid intermediate II).</text>
</comment>
<dbReference type="UniPathway" id="UPA00219"/>
<keyword evidence="8 10" id="KW-0131">Cell cycle</keyword>
<feature type="binding site" evidence="10">
    <location>
        <position position="300"/>
    </location>
    <ligand>
        <name>UDP-N-acetyl-alpha-D-glucosamine</name>
        <dbReference type="ChEBI" id="CHEBI:57705"/>
    </ligand>
</feature>
<evidence type="ECO:0000256" key="3">
    <source>
        <dbReference type="ARBA" id="ARBA00022676"/>
    </source>
</evidence>
<dbReference type="PANTHER" id="PTHR21015">
    <property type="entry name" value="UDP-N-ACETYLGLUCOSAMINE--N-ACETYLMURAMYL-(PENTAPEPTIDE) PYROPHOSPHORYL-UNDECAPRENOL N-ACETYLGLUCOSAMINE TRANSFERASE 1"/>
    <property type="match status" value="1"/>
</dbReference>
<evidence type="ECO:0000256" key="1">
    <source>
        <dbReference type="ARBA" id="ARBA00022475"/>
    </source>
</evidence>
<feature type="binding site" evidence="10">
    <location>
        <position position="174"/>
    </location>
    <ligand>
        <name>UDP-N-acetyl-alpha-D-glucosamine</name>
        <dbReference type="ChEBI" id="CHEBI:57705"/>
    </ligand>
</feature>
<keyword evidence="7 10" id="KW-0472">Membrane</keyword>
<comment type="subcellular location">
    <subcellularLocation>
        <location evidence="10">Cell membrane</location>
        <topology evidence="10">Peripheral membrane protein</topology>
        <orientation evidence="10">Cytoplasmic side</orientation>
    </subcellularLocation>
</comment>
<dbReference type="EC" id="2.4.1.227" evidence="10"/>
<dbReference type="GO" id="GO:0051301">
    <property type="term" value="P:cell division"/>
    <property type="evidence" value="ECO:0007669"/>
    <property type="project" value="UniProtKB-KW"/>
</dbReference>
<protein>
    <recommendedName>
        <fullName evidence="10">UDP-N-acetylglucosamine--N-acetylmuramyl-(pentapeptide) pyrophosphoryl-undecaprenol N-acetylglucosamine transferase</fullName>
        <ecNumber evidence="10">2.4.1.227</ecNumber>
    </recommendedName>
    <alternativeName>
        <fullName evidence="10">Undecaprenyl-PP-MurNAc-pentapeptide-UDPGlcNAc GlcNAc transferase</fullName>
    </alternativeName>
</protein>
<feature type="domain" description="Glycosyl transferase family 28 C-terminal" evidence="12">
    <location>
        <begin position="195"/>
        <end position="358"/>
    </location>
</feature>
<proteinExistence type="inferred from homology"/>
<dbReference type="GO" id="GO:0051991">
    <property type="term" value="F:UDP-N-acetyl-D-glucosamine:N-acetylmuramoyl-L-alanyl-D-glutamyl-meso-2,6-diaminopimelyl-D-alanyl-D-alanine-diphosphoundecaprenol 4-beta-N-acetylglucosaminlytransferase activity"/>
    <property type="evidence" value="ECO:0007669"/>
    <property type="project" value="RHEA"/>
</dbReference>
<keyword evidence="3 10" id="KW-0328">Glycosyltransferase</keyword>
<dbReference type="InterPro" id="IPR004276">
    <property type="entry name" value="GlycoTrans_28_N"/>
</dbReference>
<dbReference type="GO" id="GO:0005975">
    <property type="term" value="P:carbohydrate metabolic process"/>
    <property type="evidence" value="ECO:0007669"/>
    <property type="project" value="InterPro"/>
</dbReference>
<dbReference type="CDD" id="cd03785">
    <property type="entry name" value="GT28_MurG"/>
    <property type="match status" value="1"/>
</dbReference>
<feature type="binding site" evidence="10">
    <location>
        <begin position="274"/>
        <end position="279"/>
    </location>
    <ligand>
        <name>UDP-N-acetyl-alpha-D-glucosamine</name>
        <dbReference type="ChEBI" id="CHEBI:57705"/>
    </ligand>
</feature>
<feature type="binding site" evidence="10">
    <location>
        <begin position="26"/>
        <end position="28"/>
    </location>
    <ligand>
        <name>UDP-N-acetyl-alpha-D-glucosamine</name>
        <dbReference type="ChEBI" id="CHEBI:57705"/>
    </ligand>
</feature>
<gene>
    <name evidence="10 13" type="primary">murG</name>
    <name evidence="13" type="ORF">AUP74_03370</name>
</gene>
<dbReference type="HAMAP" id="MF_00033">
    <property type="entry name" value="MurG"/>
    <property type="match status" value="1"/>
</dbReference>
<name>A0A1C9WC60_9GAMM</name>
<comment type="pathway">
    <text evidence="10">Cell wall biogenesis; peptidoglycan biosynthesis.</text>
</comment>
<evidence type="ECO:0000259" key="11">
    <source>
        <dbReference type="Pfam" id="PF03033"/>
    </source>
</evidence>
<evidence type="ECO:0000313" key="13">
    <source>
        <dbReference type="EMBL" id="AOS98735.1"/>
    </source>
</evidence>
<comment type="catalytic activity">
    <reaction evidence="10">
        <text>di-trans,octa-cis-undecaprenyl diphospho-N-acetyl-alpha-D-muramoyl-L-alanyl-D-glutamyl-meso-2,6-diaminopimeloyl-D-alanyl-D-alanine + UDP-N-acetyl-alpha-D-glucosamine = di-trans,octa-cis-undecaprenyl diphospho-[N-acetyl-alpha-D-glucosaminyl-(1-&gt;4)]-N-acetyl-alpha-D-muramoyl-L-alanyl-D-glutamyl-meso-2,6-diaminopimeloyl-D-alanyl-D-alanine + UDP + H(+)</text>
        <dbReference type="Rhea" id="RHEA:31227"/>
        <dbReference type="ChEBI" id="CHEBI:15378"/>
        <dbReference type="ChEBI" id="CHEBI:57705"/>
        <dbReference type="ChEBI" id="CHEBI:58223"/>
        <dbReference type="ChEBI" id="CHEBI:61387"/>
        <dbReference type="ChEBI" id="CHEBI:61388"/>
        <dbReference type="EC" id="2.4.1.227"/>
    </reaction>
</comment>
<evidence type="ECO:0000256" key="2">
    <source>
        <dbReference type="ARBA" id="ARBA00022618"/>
    </source>
</evidence>
<keyword evidence="1 10" id="KW-1003">Cell membrane</keyword>
<dbReference type="GO" id="GO:0050511">
    <property type="term" value="F:undecaprenyldiphospho-muramoylpentapeptide beta-N-acetylglucosaminyltransferase activity"/>
    <property type="evidence" value="ECO:0007669"/>
    <property type="project" value="UniProtKB-UniRule"/>
</dbReference>
<keyword evidence="14" id="KW-1185">Reference proteome</keyword>
<keyword evidence="9 10" id="KW-0961">Cell wall biogenesis/degradation</keyword>
<evidence type="ECO:0000256" key="6">
    <source>
        <dbReference type="ARBA" id="ARBA00022984"/>
    </source>
</evidence>
<keyword evidence="2 10" id="KW-0132">Cell division</keyword>
<dbReference type="GO" id="GO:0008360">
    <property type="term" value="P:regulation of cell shape"/>
    <property type="evidence" value="ECO:0007669"/>
    <property type="project" value="UniProtKB-KW"/>
</dbReference>
<dbReference type="EMBL" id="CP014143">
    <property type="protein sequence ID" value="AOS98735.1"/>
    <property type="molecule type" value="Genomic_DNA"/>
</dbReference>
<dbReference type="STRING" id="1769779.AUP74_03370"/>
<dbReference type="Gene3D" id="3.40.50.2000">
    <property type="entry name" value="Glycogen Phosphorylase B"/>
    <property type="match status" value="2"/>
</dbReference>
<evidence type="ECO:0000259" key="12">
    <source>
        <dbReference type="Pfam" id="PF04101"/>
    </source>
</evidence>
<dbReference type="Pfam" id="PF03033">
    <property type="entry name" value="Glyco_transf_28"/>
    <property type="match status" value="1"/>
</dbReference>
<dbReference type="GO" id="GO:0005886">
    <property type="term" value="C:plasma membrane"/>
    <property type="evidence" value="ECO:0007669"/>
    <property type="project" value="UniProtKB-SubCell"/>
</dbReference>
<evidence type="ECO:0000256" key="4">
    <source>
        <dbReference type="ARBA" id="ARBA00022679"/>
    </source>
</evidence>
<feature type="binding site" evidence="10">
    <location>
        <position position="255"/>
    </location>
    <ligand>
        <name>UDP-N-acetyl-alpha-D-glucosamine</name>
        <dbReference type="ChEBI" id="CHEBI:57705"/>
    </ligand>
</feature>
<dbReference type="InterPro" id="IPR006009">
    <property type="entry name" value="GlcNAc_MurG"/>
</dbReference>
<dbReference type="SUPFAM" id="SSF53756">
    <property type="entry name" value="UDP-Glycosyltransferase/glycogen phosphorylase"/>
    <property type="match status" value="1"/>
</dbReference>
<dbReference type="GO" id="GO:0009252">
    <property type="term" value="P:peptidoglycan biosynthetic process"/>
    <property type="evidence" value="ECO:0007669"/>
    <property type="project" value="UniProtKB-UniRule"/>
</dbReference>
<dbReference type="PATRIC" id="fig|1769779.3.peg.3359"/>
<keyword evidence="5 10" id="KW-0133">Cell shape</keyword>
<accession>A0A1C9WC60</accession>
<dbReference type="Proteomes" id="UP000095672">
    <property type="component" value="Chromosome"/>
</dbReference>
<feature type="domain" description="Glycosyltransferase family 28 N-terminal" evidence="11">
    <location>
        <begin position="19"/>
        <end position="156"/>
    </location>
</feature>
<evidence type="ECO:0000256" key="9">
    <source>
        <dbReference type="ARBA" id="ARBA00023316"/>
    </source>
</evidence>
<organism evidence="13 14">
    <name type="scientific">Microbulbifer aggregans</name>
    <dbReference type="NCBI Taxonomy" id="1769779"/>
    <lineage>
        <taxon>Bacteria</taxon>
        <taxon>Pseudomonadati</taxon>
        <taxon>Pseudomonadota</taxon>
        <taxon>Gammaproteobacteria</taxon>
        <taxon>Cellvibrionales</taxon>
        <taxon>Microbulbiferaceae</taxon>
        <taxon>Microbulbifer</taxon>
    </lineage>
</organism>
<feature type="binding site" evidence="10">
    <location>
        <position position="201"/>
    </location>
    <ligand>
        <name>UDP-N-acetyl-alpha-D-glucosamine</name>
        <dbReference type="ChEBI" id="CHEBI:57705"/>
    </ligand>
</feature>
<evidence type="ECO:0000256" key="10">
    <source>
        <dbReference type="HAMAP-Rule" id="MF_00033"/>
    </source>
</evidence>
<dbReference type="NCBIfam" id="TIGR01133">
    <property type="entry name" value="murG"/>
    <property type="match status" value="1"/>
</dbReference>
<dbReference type="KEGG" id="micc:AUP74_03370"/>
<feature type="binding site" evidence="10">
    <location>
        <position position="138"/>
    </location>
    <ligand>
        <name>UDP-N-acetyl-alpha-D-glucosamine</name>
        <dbReference type="ChEBI" id="CHEBI:57705"/>
    </ligand>
</feature>
<evidence type="ECO:0000256" key="5">
    <source>
        <dbReference type="ARBA" id="ARBA00022960"/>
    </source>
</evidence>
<dbReference type="Pfam" id="PF04101">
    <property type="entry name" value="Glyco_tran_28_C"/>
    <property type="match status" value="1"/>
</dbReference>
<dbReference type="RefSeq" id="WP_226999835.1">
    <property type="nucleotide sequence ID" value="NZ_CP014143.1"/>
</dbReference>
<keyword evidence="4 10" id="KW-0808">Transferase</keyword>
<dbReference type="AlphaFoldDB" id="A0A1C9WC60"/>